<dbReference type="Proteomes" id="UP000184251">
    <property type="component" value="Unassembled WGS sequence"/>
</dbReference>
<evidence type="ECO:0000313" key="4">
    <source>
        <dbReference type="Proteomes" id="UP000184251"/>
    </source>
</evidence>
<organism evidence="3 4">
    <name type="scientific">Alkalibacter saccharofermentans DSM 14828</name>
    <dbReference type="NCBI Taxonomy" id="1120975"/>
    <lineage>
        <taxon>Bacteria</taxon>
        <taxon>Bacillati</taxon>
        <taxon>Bacillota</taxon>
        <taxon>Clostridia</taxon>
        <taxon>Eubacteriales</taxon>
        <taxon>Eubacteriaceae</taxon>
        <taxon>Alkalibacter</taxon>
    </lineage>
</organism>
<feature type="domain" description="Transglutaminase-like" evidence="2">
    <location>
        <begin position="118"/>
        <end position="224"/>
    </location>
</feature>
<keyword evidence="4" id="KW-1185">Reference proteome</keyword>
<dbReference type="SUPFAM" id="SSF54001">
    <property type="entry name" value="Cysteine proteinases"/>
    <property type="match status" value="1"/>
</dbReference>
<evidence type="ECO:0000259" key="2">
    <source>
        <dbReference type="Pfam" id="PF01841"/>
    </source>
</evidence>
<dbReference type="InterPro" id="IPR038765">
    <property type="entry name" value="Papain-like_cys_pep_sf"/>
</dbReference>
<dbReference type="OrthoDB" id="5166556at2"/>
<keyword evidence="1" id="KW-0472">Membrane</keyword>
<dbReference type="InterPro" id="IPR002931">
    <property type="entry name" value="Transglutaminase-like"/>
</dbReference>
<dbReference type="STRING" id="1120975.SAMN02746064_01191"/>
<evidence type="ECO:0000256" key="1">
    <source>
        <dbReference type="SAM" id="Phobius"/>
    </source>
</evidence>
<keyword evidence="1" id="KW-0812">Transmembrane</keyword>
<gene>
    <name evidence="3" type="ORF">SAMN02746064_01191</name>
</gene>
<feature type="transmembrane region" description="Helical" evidence="1">
    <location>
        <begin position="12"/>
        <end position="34"/>
    </location>
</feature>
<dbReference type="Gene3D" id="3.10.620.30">
    <property type="match status" value="1"/>
</dbReference>
<feature type="transmembrane region" description="Helical" evidence="1">
    <location>
        <begin position="40"/>
        <end position="58"/>
    </location>
</feature>
<dbReference type="AlphaFoldDB" id="A0A1M4WCA2"/>
<reference evidence="3 4" key="1">
    <citation type="submission" date="2016-11" db="EMBL/GenBank/DDBJ databases">
        <authorList>
            <person name="Jaros S."/>
            <person name="Januszkiewicz K."/>
            <person name="Wedrychowicz H."/>
        </authorList>
    </citation>
    <scope>NUCLEOTIDE SEQUENCE [LARGE SCALE GENOMIC DNA]</scope>
    <source>
        <strain evidence="3 4">DSM 14828</strain>
    </source>
</reference>
<accession>A0A1M4WCA2</accession>
<evidence type="ECO:0000313" key="3">
    <source>
        <dbReference type="EMBL" id="SHE78869.1"/>
    </source>
</evidence>
<protein>
    <submittedName>
        <fullName evidence="3">Transglutaminase-like superfamily protein</fullName>
    </submittedName>
</protein>
<dbReference type="EMBL" id="FQTU01000007">
    <property type="protein sequence ID" value="SHE78869.1"/>
    <property type="molecule type" value="Genomic_DNA"/>
</dbReference>
<dbReference type="RefSeq" id="WP_073270172.1">
    <property type="nucleotide sequence ID" value="NZ_FQTU01000007.1"/>
</dbReference>
<proteinExistence type="predicted"/>
<dbReference type="PROSITE" id="PS51257">
    <property type="entry name" value="PROKAR_LIPOPROTEIN"/>
    <property type="match status" value="1"/>
</dbReference>
<sequence length="339" mass="37259">MKKMIEKLERHPAVRFGLPVVAVVGCTLLFLFGISYFGSINIYIAIGVLLLLAGYFCGWRVLGGVVTLSLVLILTVGPYLVVPRVQWVASAGEPSPFLYHSPEDPGPAQLRAEYGIDDVTGGIEDEFDRVVVLAGWVNSRWSHSGSNIPSSTNPLKILSEAADGAKFRCVEYSVVMVGAAQAMGMPARVVALKTRWADTARSSAGHVVAEVWLEGLEKWVVTDPQLGYVFSADGVPLSAIELREALAQEPRSVEVLSADGPIGWLSKTRYLLFVGTYLFHFDSLYDQRVFLPEHERTSGGMMLLPDGAPNLKVFQRRHYLNFDYTSSVDDFYVNPETAP</sequence>
<dbReference type="Pfam" id="PF01841">
    <property type="entry name" value="Transglut_core"/>
    <property type="match status" value="1"/>
</dbReference>
<feature type="transmembrane region" description="Helical" evidence="1">
    <location>
        <begin position="65"/>
        <end position="82"/>
    </location>
</feature>
<name>A0A1M4WCA2_9FIRM</name>
<keyword evidence="1" id="KW-1133">Transmembrane helix</keyword>